<evidence type="ECO:0000313" key="12">
    <source>
        <dbReference type="Ensembl" id="ENSPMGP00000028294.1"/>
    </source>
</evidence>
<dbReference type="PANTHER" id="PTHR45690:SF19">
    <property type="entry name" value="NACHT, LRR AND PYD DOMAINS-CONTAINING PROTEIN 3"/>
    <property type="match status" value="1"/>
</dbReference>
<evidence type="ECO:0000256" key="2">
    <source>
        <dbReference type="ARBA" id="ARBA00008665"/>
    </source>
</evidence>
<dbReference type="InterPro" id="IPR001611">
    <property type="entry name" value="Leu-rich_rpt"/>
</dbReference>
<keyword evidence="6" id="KW-0067">ATP-binding</keyword>
<dbReference type="PANTHER" id="PTHR45690">
    <property type="entry name" value="NACHT, LRR AND PYD DOMAINS-CONTAINING PROTEIN 12"/>
    <property type="match status" value="1"/>
</dbReference>
<dbReference type="SMART" id="SM00368">
    <property type="entry name" value="LRR_RI"/>
    <property type="match status" value="8"/>
</dbReference>
<dbReference type="SUPFAM" id="SSF52540">
    <property type="entry name" value="P-loop containing nucleoside triphosphate hydrolases"/>
    <property type="match status" value="1"/>
</dbReference>
<keyword evidence="3" id="KW-0963">Cytoplasm</keyword>
<dbReference type="Gene3D" id="3.40.50.300">
    <property type="entry name" value="P-loop containing nucleotide triphosphate hydrolases"/>
    <property type="match status" value="1"/>
</dbReference>
<sequence>MLSSLSPVLVNLINKNIYVPVLTRCTKGEVSLEEAIQTSLCEVKTVFVVGPKGSGKTTTLEKLFLNGSKAQQLQKFTHVFYFQGGDINSLEGLISLKAFLQWSCLPQSSPLANSENVLFIFDDLDKYIHNLNQSVTNLCSDPDQTTTVSCLVASLLYGSLIPGASVLITTKTTPNLDLPSEVCLEVLGFLKVQRDAFFHKFFTDPEDAKNALQHFETTLGFYDFSRSPQFCWTVCSTYNFLINFATKLPDTLTQLFVHILAHLIEKIPQKDAKQNIVTALGKLASYCALGSHVDFQNDKLLALGLLSELTLNDFLRADGEPSKAVYSWHSPLIQEFILAVSFFIDPTLESVDKFLENHKKHTKFLNVFMAGLCEQVNRKSLEDLLGQFKPEQILYFKNWLKELCEKTLPGFNKKDHCHCFHLLYQIQNKNVVKEVITPSARLGLSYGDLSLVDYVVLNYVVMQLGEMEQLNLYGISCLTEDIAEILAPAMTVSHKIICVVMSFLYSLSSCKLTETLCEDLVPALSSTTSHLRVLQLFGNQIGDQGFKRLCEALQSPHSKVQELDLQFCHVTATSMEHLSMVLSSGPSQLLKVNLSRNEVGDTGVKALSEGLQHLSDCELTEACCPDLMEALMSKHCPVLQLDLSVNELGQEGALLLCNALKRPGCPIEKLNLVRCDLTEVIFVELAALLKRGSPPLKCLSVGLNKVGDQGVNHLWEALRHPSCILEELDLEMTGLTDACVGDMCAAIKASKTLKKLEVHNNSLTNISVPALVRVMQDSPNMQQINVKYNDFGDEMFDLFETCSKIRY</sequence>
<evidence type="ECO:0000256" key="5">
    <source>
        <dbReference type="ARBA" id="ARBA00022741"/>
    </source>
</evidence>
<dbReference type="InterPro" id="IPR032675">
    <property type="entry name" value="LRR_dom_sf"/>
</dbReference>
<evidence type="ECO:0000256" key="9">
    <source>
        <dbReference type="ARBA" id="ARBA00023233"/>
    </source>
</evidence>
<reference evidence="12" key="2">
    <citation type="submission" date="2025-09" db="UniProtKB">
        <authorList>
            <consortium name="Ensembl"/>
        </authorList>
    </citation>
    <scope>IDENTIFICATION</scope>
</reference>
<dbReference type="Gene3D" id="3.80.10.10">
    <property type="entry name" value="Ribonuclease Inhibitor"/>
    <property type="match status" value="1"/>
</dbReference>
<keyword evidence="4" id="KW-0677">Repeat</keyword>
<dbReference type="STRING" id="409849.ENSPMGP00000028294"/>
<dbReference type="Pfam" id="PF13516">
    <property type="entry name" value="LRR_6"/>
    <property type="match status" value="3"/>
</dbReference>
<evidence type="ECO:0000256" key="1">
    <source>
        <dbReference type="ARBA" id="ARBA00004110"/>
    </source>
</evidence>
<dbReference type="SUPFAM" id="SSF52047">
    <property type="entry name" value="RNI-like"/>
    <property type="match status" value="1"/>
</dbReference>
<dbReference type="InterPro" id="IPR027417">
    <property type="entry name" value="P-loop_NTPase"/>
</dbReference>
<feature type="domain" description="NACHT LRR and PYD" evidence="11">
    <location>
        <begin position="349"/>
        <end position="434"/>
    </location>
</feature>
<dbReference type="InterPro" id="IPR007111">
    <property type="entry name" value="NACHT_NTPase"/>
</dbReference>
<evidence type="ECO:0000259" key="10">
    <source>
        <dbReference type="Pfam" id="PF05729"/>
    </source>
</evidence>
<feature type="domain" description="NACHT" evidence="10">
    <location>
        <begin position="45"/>
        <end position="204"/>
    </location>
</feature>
<keyword evidence="5" id="KW-0547">Nucleotide-binding</keyword>
<comment type="similarity">
    <text evidence="2">Belongs to the NLRP family.</text>
</comment>
<protein>
    <submittedName>
        <fullName evidence="12">Uncharacterized protein</fullName>
    </submittedName>
</protein>
<dbReference type="Ensembl" id="ENSPMGT00000030124.1">
    <property type="protein sequence ID" value="ENSPMGP00000028294.1"/>
    <property type="gene ID" value="ENSPMGG00000022781.1"/>
</dbReference>
<evidence type="ECO:0000256" key="6">
    <source>
        <dbReference type="ARBA" id="ARBA00022840"/>
    </source>
</evidence>
<reference evidence="12" key="1">
    <citation type="submission" date="2025-08" db="UniProtKB">
        <authorList>
            <consortium name="Ensembl"/>
        </authorList>
    </citation>
    <scope>IDENTIFICATION</scope>
</reference>
<organism evidence="12 13">
    <name type="scientific">Periophthalmus magnuspinnatus</name>
    <dbReference type="NCBI Taxonomy" id="409849"/>
    <lineage>
        <taxon>Eukaryota</taxon>
        <taxon>Metazoa</taxon>
        <taxon>Chordata</taxon>
        <taxon>Craniata</taxon>
        <taxon>Vertebrata</taxon>
        <taxon>Euteleostomi</taxon>
        <taxon>Actinopterygii</taxon>
        <taxon>Neopterygii</taxon>
        <taxon>Teleostei</taxon>
        <taxon>Neoteleostei</taxon>
        <taxon>Acanthomorphata</taxon>
        <taxon>Gobiaria</taxon>
        <taxon>Gobiiformes</taxon>
        <taxon>Gobioidei</taxon>
        <taxon>Gobiidae</taxon>
        <taxon>Oxudercinae</taxon>
        <taxon>Periophthalmus</taxon>
    </lineage>
</organism>
<evidence type="ECO:0000256" key="3">
    <source>
        <dbReference type="ARBA" id="ARBA00022490"/>
    </source>
</evidence>
<evidence type="ECO:0000256" key="4">
    <source>
        <dbReference type="ARBA" id="ARBA00022737"/>
    </source>
</evidence>
<name>A0A3B4BFE8_9GOBI</name>
<accession>A0A3B4BFE8</accession>
<dbReference type="InterPro" id="IPR050637">
    <property type="entry name" value="NLRP_innate_immun_reg"/>
</dbReference>
<keyword evidence="9" id="KW-1271">Inflammasome</keyword>
<dbReference type="InterPro" id="IPR041267">
    <property type="entry name" value="NLRP_HD2"/>
</dbReference>
<keyword evidence="7" id="KW-0832">Ubl conjugation</keyword>
<dbReference type="GO" id="GO:0005829">
    <property type="term" value="C:cytosol"/>
    <property type="evidence" value="ECO:0007669"/>
    <property type="project" value="UniProtKB-SubCell"/>
</dbReference>
<dbReference type="Pfam" id="PF05729">
    <property type="entry name" value="NACHT"/>
    <property type="match status" value="1"/>
</dbReference>
<dbReference type="GO" id="GO:0005524">
    <property type="term" value="F:ATP binding"/>
    <property type="evidence" value="ECO:0007669"/>
    <property type="project" value="UniProtKB-KW"/>
</dbReference>
<dbReference type="AlphaFoldDB" id="A0A3B4BFE8"/>
<proteinExistence type="inferred from homology"/>
<evidence type="ECO:0000256" key="8">
    <source>
        <dbReference type="ARBA" id="ARBA00023198"/>
    </source>
</evidence>
<evidence type="ECO:0000259" key="11">
    <source>
        <dbReference type="Pfam" id="PF17776"/>
    </source>
</evidence>
<keyword evidence="13" id="KW-1185">Reference proteome</keyword>
<evidence type="ECO:0000313" key="13">
    <source>
        <dbReference type="Proteomes" id="UP000261520"/>
    </source>
</evidence>
<evidence type="ECO:0000256" key="7">
    <source>
        <dbReference type="ARBA" id="ARBA00022843"/>
    </source>
</evidence>
<dbReference type="Proteomes" id="UP000261520">
    <property type="component" value="Unplaced"/>
</dbReference>
<keyword evidence="8" id="KW-0395">Inflammatory response</keyword>
<comment type="subcellular location">
    <subcellularLocation>
        <location evidence="1">Inflammasome</location>
    </subcellularLocation>
</comment>
<dbReference type="Pfam" id="PF17776">
    <property type="entry name" value="NLRC4_HD2"/>
    <property type="match status" value="1"/>
</dbReference>